<evidence type="ECO:0000313" key="11">
    <source>
        <dbReference type="Proteomes" id="UP000641025"/>
    </source>
</evidence>
<gene>
    <name evidence="10" type="ORF">JFN90_20860</name>
</gene>
<dbReference type="RefSeq" id="WP_199397058.1">
    <property type="nucleotide sequence ID" value="NZ_JAEMHK010000021.1"/>
</dbReference>
<dbReference type="Pfam" id="PF02771">
    <property type="entry name" value="Acyl-CoA_dh_N"/>
    <property type="match status" value="1"/>
</dbReference>
<dbReference type="Proteomes" id="UP000641025">
    <property type="component" value="Unassembled WGS sequence"/>
</dbReference>
<reference evidence="10 11" key="1">
    <citation type="submission" date="2020-12" db="EMBL/GenBank/DDBJ databases">
        <title>Geomonas sp. Red259, isolated from paddy soil.</title>
        <authorList>
            <person name="Xu Z."/>
            <person name="Zhang Z."/>
            <person name="Masuda Y."/>
            <person name="Itoh H."/>
            <person name="Senoo K."/>
        </authorList>
    </citation>
    <scope>NUCLEOTIDE SEQUENCE [LARGE SCALE GENOMIC DNA]</scope>
    <source>
        <strain evidence="10 11">Red259</strain>
    </source>
</reference>
<sequence>MFLDLTEEQKLIQETARNFARSELEPLAAKLDREGDRPAFLANLKKLAELGFMGLNVQGEYGGSEAGVVAFSVAMTEIARACASTAVTVSVNNMVCEVIQTIGSQEQKEKYIPLICSGAYAAGSFALTETGAGSDPAGMTTTAVLDGDSWVLNGSKIFITSAPYAGVFVVWAVTDREAPKGKGISCFLVEQGTPGLVIGKQEEKTGQHASATNELVFDNCRIPKDALMGKLNDGFRIAVAELGGGRIGIGSLALGVGLAAMDYATRYSTERVQFGQKISSFQAIQWKIADSYTELEAARLLLMSAAFRKESGRPFAKEASMAKLFATEAANRACYNAVQMLGGYGYTADFPVERYARDVRITSIYEGTSEIQRVIIAREILKNFS</sequence>
<dbReference type="Gene3D" id="1.10.540.10">
    <property type="entry name" value="Acyl-CoA dehydrogenase/oxidase, N-terminal domain"/>
    <property type="match status" value="1"/>
</dbReference>
<dbReference type="Gene3D" id="1.20.140.10">
    <property type="entry name" value="Butyryl-CoA Dehydrogenase, subunit A, domain 3"/>
    <property type="match status" value="1"/>
</dbReference>
<feature type="domain" description="Acyl-CoA dehydrogenase/oxidase C-terminal" evidence="7">
    <location>
        <begin position="232"/>
        <end position="381"/>
    </location>
</feature>
<dbReference type="InterPro" id="IPR006091">
    <property type="entry name" value="Acyl-CoA_Oxase/DH_mid-dom"/>
</dbReference>
<dbReference type="InterPro" id="IPR013786">
    <property type="entry name" value="AcylCoA_DH/ox_N"/>
</dbReference>
<feature type="domain" description="Acyl-CoA dehydrogenase/oxidase N-terminal" evidence="9">
    <location>
        <begin position="6"/>
        <end position="118"/>
    </location>
</feature>
<dbReference type="SUPFAM" id="SSF56645">
    <property type="entry name" value="Acyl-CoA dehydrogenase NM domain-like"/>
    <property type="match status" value="1"/>
</dbReference>
<evidence type="ECO:0000256" key="1">
    <source>
        <dbReference type="ARBA" id="ARBA00001974"/>
    </source>
</evidence>
<dbReference type="InterPro" id="IPR036250">
    <property type="entry name" value="AcylCo_DH-like_C"/>
</dbReference>
<keyword evidence="6" id="KW-0560">Oxidoreductase</keyword>
<evidence type="ECO:0000256" key="2">
    <source>
        <dbReference type="ARBA" id="ARBA00009347"/>
    </source>
</evidence>
<evidence type="ECO:0000256" key="3">
    <source>
        <dbReference type="ARBA" id="ARBA00011881"/>
    </source>
</evidence>
<organism evidence="10 11">
    <name type="scientific">Geomonas propionica</name>
    <dbReference type="NCBI Taxonomy" id="2798582"/>
    <lineage>
        <taxon>Bacteria</taxon>
        <taxon>Pseudomonadati</taxon>
        <taxon>Thermodesulfobacteriota</taxon>
        <taxon>Desulfuromonadia</taxon>
        <taxon>Geobacterales</taxon>
        <taxon>Geobacteraceae</taxon>
        <taxon>Geomonas</taxon>
    </lineage>
</organism>
<evidence type="ECO:0000256" key="5">
    <source>
        <dbReference type="ARBA" id="ARBA00022827"/>
    </source>
</evidence>
<dbReference type="PROSITE" id="PS00072">
    <property type="entry name" value="ACYL_COA_DH_1"/>
    <property type="match status" value="1"/>
</dbReference>
<comment type="caution">
    <text evidence="10">The sequence shown here is derived from an EMBL/GenBank/DDBJ whole genome shotgun (WGS) entry which is preliminary data.</text>
</comment>
<dbReference type="InterPro" id="IPR037069">
    <property type="entry name" value="AcylCoA_DH/ox_N_sf"/>
</dbReference>
<dbReference type="Pfam" id="PF00441">
    <property type="entry name" value="Acyl-CoA_dh_1"/>
    <property type="match status" value="1"/>
</dbReference>
<keyword evidence="11" id="KW-1185">Reference proteome</keyword>
<evidence type="ECO:0000259" key="7">
    <source>
        <dbReference type="Pfam" id="PF00441"/>
    </source>
</evidence>
<evidence type="ECO:0000259" key="9">
    <source>
        <dbReference type="Pfam" id="PF02771"/>
    </source>
</evidence>
<evidence type="ECO:0000256" key="4">
    <source>
        <dbReference type="ARBA" id="ARBA00022630"/>
    </source>
</evidence>
<dbReference type="InterPro" id="IPR009075">
    <property type="entry name" value="AcylCo_DH/oxidase_C"/>
</dbReference>
<dbReference type="Gene3D" id="2.40.110.10">
    <property type="entry name" value="Butyryl-CoA Dehydrogenase, subunit A, domain 2"/>
    <property type="match status" value="1"/>
</dbReference>
<comment type="subunit">
    <text evidence="3">Homotetramer.</text>
</comment>
<keyword evidence="4 6" id="KW-0285">Flavoprotein</keyword>
<dbReference type="PANTHER" id="PTHR43884">
    <property type="entry name" value="ACYL-COA DEHYDROGENASE"/>
    <property type="match status" value="1"/>
</dbReference>
<dbReference type="InterPro" id="IPR046373">
    <property type="entry name" value="Acyl-CoA_Oxase/DH_mid-dom_sf"/>
</dbReference>
<dbReference type="PANTHER" id="PTHR43884:SF12">
    <property type="entry name" value="ISOVALERYL-COA DEHYDROGENASE, MITOCHONDRIAL-RELATED"/>
    <property type="match status" value="1"/>
</dbReference>
<evidence type="ECO:0000313" key="10">
    <source>
        <dbReference type="EMBL" id="MBJ6802587.1"/>
    </source>
</evidence>
<feature type="domain" description="Acyl-CoA oxidase/dehydrogenase middle" evidence="8">
    <location>
        <begin position="124"/>
        <end position="220"/>
    </location>
</feature>
<evidence type="ECO:0000256" key="6">
    <source>
        <dbReference type="RuleBase" id="RU362125"/>
    </source>
</evidence>
<protein>
    <submittedName>
        <fullName evidence="10">Acyl-CoA dehydrogenase family protein</fullName>
    </submittedName>
</protein>
<evidence type="ECO:0000259" key="8">
    <source>
        <dbReference type="Pfam" id="PF02770"/>
    </source>
</evidence>
<comment type="similarity">
    <text evidence="2 6">Belongs to the acyl-CoA dehydrogenase family.</text>
</comment>
<dbReference type="InterPro" id="IPR009100">
    <property type="entry name" value="AcylCoA_DH/oxidase_NM_dom_sf"/>
</dbReference>
<dbReference type="InterPro" id="IPR006089">
    <property type="entry name" value="Acyl-CoA_DH_CS"/>
</dbReference>
<dbReference type="Pfam" id="PF02770">
    <property type="entry name" value="Acyl-CoA_dh_M"/>
    <property type="match status" value="1"/>
</dbReference>
<name>A0ABS0YX88_9BACT</name>
<dbReference type="SUPFAM" id="SSF47203">
    <property type="entry name" value="Acyl-CoA dehydrogenase C-terminal domain-like"/>
    <property type="match status" value="1"/>
</dbReference>
<dbReference type="PROSITE" id="PS00073">
    <property type="entry name" value="ACYL_COA_DH_2"/>
    <property type="match status" value="1"/>
</dbReference>
<dbReference type="EMBL" id="JAEMHK010000021">
    <property type="protein sequence ID" value="MBJ6802587.1"/>
    <property type="molecule type" value="Genomic_DNA"/>
</dbReference>
<comment type="cofactor">
    <cofactor evidence="1 6">
        <name>FAD</name>
        <dbReference type="ChEBI" id="CHEBI:57692"/>
    </cofactor>
</comment>
<proteinExistence type="inferred from homology"/>
<keyword evidence="5 6" id="KW-0274">FAD</keyword>
<dbReference type="PIRSF" id="PIRSF016578">
    <property type="entry name" value="HsaA"/>
    <property type="match status" value="1"/>
</dbReference>
<accession>A0ABS0YX88</accession>